<dbReference type="EMBL" id="JBHSHJ010000013">
    <property type="protein sequence ID" value="MFC4790039.1"/>
    <property type="molecule type" value="Genomic_DNA"/>
</dbReference>
<evidence type="ECO:0000259" key="2">
    <source>
        <dbReference type="SMART" id="SM00382"/>
    </source>
</evidence>
<evidence type="ECO:0000313" key="3">
    <source>
        <dbReference type="EMBL" id="MFC4790039.1"/>
    </source>
</evidence>
<reference evidence="4" key="1">
    <citation type="journal article" date="2019" name="Int. J. Syst. Evol. Microbiol.">
        <title>The Global Catalogue of Microorganisms (GCM) 10K type strain sequencing project: providing services to taxonomists for standard genome sequencing and annotation.</title>
        <authorList>
            <consortium name="The Broad Institute Genomics Platform"/>
            <consortium name="The Broad Institute Genome Sequencing Center for Infectious Disease"/>
            <person name="Wu L."/>
            <person name="Ma J."/>
        </authorList>
    </citation>
    <scope>NUCLEOTIDE SEQUENCE [LARGE SCALE GENOMIC DNA]</scope>
    <source>
        <strain evidence="4">CCUG 49452</strain>
    </source>
</reference>
<dbReference type="Gene3D" id="3.40.50.300">
    <property type="entry name" value="P-loop containing nucleotide triphosphate hydrolases"/>
    <property type="match status" value="1"/>
</dbReference>
<dbReference type="InterPro" id="IPR052026">
    <property type="entry name" value="ExeA_AAA_ATPase_DNA-bind"/>
</dbReference>
<dbReference type="InterPro" id="IPR036365">
    <property type="entry name" value="PGBD-like_sf"/>
</dbReference>
<dbReference type="Pfam" id="PF01471">
    <property type="entry name" value="PG_binding_1"/>
    <property type="match status" value="1"/>
</dbReference>
<dbReference type="SMART" id="SM00382">
    <property type="entry name" value="AAA"/>
    <property type="match status" value="1"/>
</dbReference>
<name>A0ABV9QFI4_9BURK</name>
<dbReference type="Gene3D" id="1.10.101.10">
    <property type="entry name" value="PGBD-like superfamily/PGBD"/>
    <property type="match status" value="1"/>
</dbReference>
<keyword evidence="4" id="KW-1185">Reference proteome</keyword>
<proteinExistence type="predicted"/>
<dbReference type="SUPFAM" id="SSF52540">
    <property type="entry name" value="P-loop containing nucleoside triphosphate hydrolases"/>
    <property type="match status" value="1"/>
</dbReference>
<feature type="compositionally biased region" description="Low complexity" evidence="1">
    <location>
        <begin position="318"/>
        <end position="342"/>
    </location>
</feature>
<protein>
    <submittedName>
        <fullName evidence="3">ExeA family protein</fullName>
    </submittedName>
</protein>
<dbReference type="PANTHER" id="PTHR35894">
    <property type="entry name" value="GENERAL SECRETION PATHWAY PROTEIN A-RELATED"/>
    <property type="match status" value="1"/>
</dbReference>
<sequence length="493" mass="53572">MTASTVYAALGLVRNPFPPTPDAGSYFFTPRLEEEFTEIRHCIETRKGFALLTGEVGLGKSTMVRRLLDTLPPGKCHSALILNTFLQGEALLSAIQTDFGLPPAESVGQGLTQLTEFLIAQHQADQISLLVIDDAQNLTVESLELVRLLCNLETGQEKLLQILLVGQPELEQTLASPQLRQLKSRIVKHTRLTGLKKDELTRYFDFRVNAANASGRLSIHPAAVEKLYQVTQGNLRQVHLVLDRCLYGLASHRQSVIDVALIGRAVADLPDLGMAPGATAPEHRTQRAWLAAGLLAGTATVAAAGWYWTAQQAEPLPAAPANTVPAPAAPAAPATQAWTEPPKAVTPEPSEQTTPQSHPQDVALSPRQVCEQKLKAVAEADDVLQVQRLPTGVADMLRPSNRVCSFKADEETWAAWLSRNQVRHILTAQQATRSVQSVLKSQGLLDIPAPDGLFGPKTGEALSRFQQQHRLAPTGQPDELTFLLLENLNVPAR</sequence>
<gene>
    <name evidence="3" type="ORF">ACFO6X_13715</name>
</gene>
<dbReference type="InterPro" id="IPR027417">
    <property type="entry name" value="P-loop_NTPase"/>
</dbReference>
<dbReference type="InterPro" id="IPR049945">
    <property type="entry name" value="AAA_22"/>
</dbReference>
<dbReference type="Proteomes" id="UP001596001">
    <property type="component" value="Unassembled WGS sequence"/>
</dbReference>
<dbReference type="InterPro" id="IPR036366">
    <property type="entry name" value="PGBDSf"/>
</dbReference>
<evidence type="ECO:0000256" key="1">
    <source>
        <dbReference type="SAM" id="MobiDB-lite"/>
    </source>
</evidence>
<dbReference type="Pfam" id="PF13401">
    <property type="entry name" value="AAA_22"/>
    <property type="match status" value="1"/>
</dbReference>
<comment type="caution">
    <text evidence="3">The sequence shown here is derived from an EMBL/GenBank/DDBJ whole genome shotgun (WGS) entry which is preliminary data.</text>
</comment>
<feature type="region of interest" description="Disordered" evidence="1">
    <location>
        <begin position="318"/>
        <end position="364"/>
    </location>
</feature>
<evidence type="ECO:0000313" key="4">
    <source>
        <dbReference type="Proteomes" id="UP001596001"/>
    </source>
</evidence>
<dbReference type="InterPro" id="IPR002477">
    <property type="entry name" value="Peptidoglycan-bd-like"/>
</dbReference>
<accession>A0ABV9QFI4</accession>
<dbReference type="InterPro" id="IPR003593">
    <property type="entry name" value="AAA+_ATPase"/>
</dbReference>
<feature type="domain" description="AAA+ ATPase" evidence="2">
    <location>
        <begin position="46"/>
        <end position="214"/>
    </location>
</feature>
<organism evidence="3 4">
    <name type="scientific">Giesbergeria sinuosa</name>
    <dbReference type="NCBI Taxonomy" id="80883"/>
    <lineage>
        <taxon>Bacteria</taxon>
        <taxon>Pseudomonadati</taxon>
        <taxon>Pseudomonadota</taxon>
        <taxon>Betaproteobacteria</taxon>
        <taxon>Burkholderiales</taxon>
        <taxon>Comamonadaceae</taxon>
        <taxon>Giesbergeria</taxon>
    </lineage>
</organism>
<dbReference type="PANTHER" id="PTHR35894:SF1">
    <property type="entry name" value="PHOSPHORIBULOKINASE _ URIDINE KINASE FAMILY"/>
    <property type="match status" value="1"/>
</dbReference>
<feature type="compositionally biased region" description="Polar residues" evidence="1">
    <location>
        <begin position="349"/>
        <end position="359"/>
    </location>
</feature>
<dbReference type="SUPFAM" id="SSF47090">
    <property type="entry name" value="PGBD-like"/>
    <property type="match status" value="1"/>
</dbReference>
<dbReference type="RefSeq" id="WP_382434005.1">
    <property type="nucleotide sequence ID" value="NZ_JBHSHJ010000013.1"/>
</dbReference>